<evidence type="ECO:0000256" key="2">
    <source>
        <dbReference type="ARBA" id="ARBA00022676"/>
    </source>
</evidence>
<organism evidence="4 5">
    <name type="scientific">Zophobas morio</name>
    <dbReference type="NCBI Taxonomy" id="2755281"/>
    <lineage>
        <taxon>Eukaryota</taxon>
        <taxon>Metazoa</taxon>
        <taxon>Ecdysozoa</taxon>
        <taxon>Arthropoda</taxon>
        <taxon>Hexapoda</taxon>
        <taxon>Insecta</taxon>
        <taxon>Pterygota</taxon>
        <taxon>Neoptera</taxon>
        <taxon>Endopterygota</taxon>
        <taxon>Coleoptera</taxon>
        <taxon>Polyphaga</taxon>
        <taxon>Cucujiformia</taxon>
        <taxon>Tenebrionidae</taxon>
        <taxon>Zophobas</taxon>
    </lineage>
</organism>
<dbReference type="PANTHER" id="PTHR48043:SF114">
    <property type="entry name" value="IP04436P-RELATED"/>
    <property type="match status" value="1"/>
</dbReference>
<name>A0AA38MIK1_9CUCU</name>
<evidence type="ECO:0000256" key="1">
    <source>
        <dbReference type="ARBA" id="ARBA00009995"/>
    </source>
</evidence>
<keyword evidence="2" id="KW-0328">Glycosyltransferase</keyword>
<comment type="similarity">
    <text evidence="1">Belongs to the UDP-glycosyltransferase family.</text>
</comment>
<evidence type="ECO:0008006" key="6">
    <source>
        <dbReference type="Google" id="ProtNLM"/>
    </source>
</evidence>
<keyword evidence="3" id="KW-0808">Transferase</keyword>
<dbReference type="Gene3D" id="3.40.50.2000">
    <property type="entry name" value="Glycogen Phosphorylase B"/>
    <property type="match status" value="1"/>
</dbReference>
<evidence type="ECO:0000313" key="4">
    <source>
        <dbReference type="EMBL" id="KAJ3658310.1"/>
    </source>
</evidence>
<protein>
    <recommendedName>
        <fullName evidence="6">UDP-glucuronosyltransferase</fullName>
    </recommendedName>
</protein>
<dbReference type="InterPro" id="IPR002213">
    <property type="entry name" value="UDP_glucos_trans"/>
</dbReference>
<dbReference type="SUPFAM" id="SSF53756">
    <property type="entry name" value="UDP-Glycosyltransferase/glycogen phosphorylase"/>
    <property type="match status" value="1"/>
</dbReference>
<accession>A0AA38MIK1</accession>
<keyword evidence="5" id="KW-1185">Reference proteome</keyword>
<evidence type="ECO:0000256" key="3">
    <source>
        <dbReference type="ARBA" id="ARBA00022679"/>
    </source>
</evidence>
<dbReference type="EMBL" id="JALNTZ010000003">
    <property type="protein sequence ID" value="KAJ3658310.1"/>
    <property type="molecule type" value="Genomic_DNA"/>
</dbReference>
<sequence>MSILEKVLVLTVLIGVPVVYSFKILVFNPFPAKSHSLPFLKITEGLIKKGHQVTSVGHFPLETTTNYTHVQLRKPDTLYVNFYDLKSFSGSRSQKWFSMKMVNAYAKSLCEKDFASDSVRSFLNEMNNFDVMVTLVMTNDCFLSLMHKYKVPVVGISTLAMPTWTAEKFGNPSNPSLMPNIVLDHVNPMGFWARMENLLVGVYQILFYDFFVVSIGEKTAREYFGRDLPSLRSIAFNVSLLLENTYFTYYSPLPWVPAIVEMGGIQTGKIHKLPNV</sequence>
<gene>
    <name evidence="4" type="ORF">Zmor_010056</name>
</gene>
<dbReference type="InterPro" id="IPR050271">
    <property type="entry name" value="UDP-glycosyltransferase"/>
</dbReference>
<dbReference type="GO" id="GO:0008194">
    <property type="term" value="F:UDP-glycosyltransferase activity"/>
    <property type="evidence" value="ECO:0007669"/>
    <property type="project" value="InterPro"/>
</dbReference>
<dbReference type="Proteomes" id="UP001168821">
    <property type="component" value="Unassembled WGS sequence"/>
</dbReference>
<evidence type="ECO:0000313" key="5">
    <source>
        <dbReference type="Proteomes" id="UP001168821"/>
    </source>
</evidence>
<comment type="caution">
    <text evidence="4">The sequence shown here is derived from an EMBL/GenBank/DDBJ whole genome shotgun (WGS) entry which is preliminary data.</text>
</comment>
<dbReference type="Pfam" id="PF00201">
    <property type="entry name" value="UDPGT"/>
    <property type="match status" value="1"/>
</dbReference>
<dbReference type="AlphaFoldDB" id="A0AA38MIK1"/>
<proteinExistence type="inferred from homology"/>
<reference evidence="4" key="1">
    <citation type="journal article" date="2023" name="G3 (Bethesda)">
        <title>Whole genome assemblies of Zophobas morio and Tenebrio molitor.</title>
        <authorList>
            <person name="Kaur S."/>
            <person name="Stinson S.A."/>
            <person name="diCenzo G.C."/>
        </authorList>
    </citation>
    <scope>NUCLEOTIDE SEQUENCE</scope>
    <source>
        <strain evidence="4">QUZm001</strain>
    </source>
</reference>
<dbReference type="PANTHER" id="PTHR48043">
    <property type="entry name" value="EG:EG0003.4 PROTEIN-RELATED"/>
    <property type="match status" value="1"/>
</dbReference>